<gene>
    <name evidence="2" type="ORF">CLIB1423_15S02256</name>
</gene>
<proteinExistence type="inferred from homology"/>
<dbReference type="Pfam" id="PF10521">
    <property type="entry name" value="Tti2"/>
    <property type="match status" value="1"/>
</dbReference>
<dbReference type="OrthoDB" id="6417021at2759"/>
<sequence>MVSGEGSSSVTDSISSVSGELEDISVQEAIDQIKTSSSSLNVEKLWKVLESVVTKGNGSQLIQSGIIGFLVESLQVEDKSWNFDLNSASESARYTHPLRVLSSLQDASEELVSAATLHVNPNLPWTSQENSKLASTYISLVPQISIPTYIQKYLMPHLLAVSKSSFHPKISSTSGYKKSAGETNSNLGGLKPVLGFSSTSSEEEDLRRNWKHSNRVDSLSMVWYLIERIDSSDSEYWPLITSFILNVIEDHEPLFKTRGCQLLHLLVNQQASHSFLTRSGLIDLFIESTKVSLSYLPNLTPEPISVYLLSEAYPSITKLLSIKAQAKSTSLDSANLLFVSLVNENILQSIQHISGSSSHKLTNLLLSNIIQVVKYHLGANVIICLSRILFSVNQIIVNPSTLETADISIGLTSIKLGLLIHKCIIELFAEEDHEGKLALLQYKYDFLGAWSVLYLRLTKYIKDSEEKSHILSTTKNNVSILKEISASAGEIEAFQSDLDKMTATNRELLGLFSPAAID</sequence>
<dbReference type="InterPro" id="IPR018870">
    <property type="entry name" value="Tti2"/>
</dbReference>
<dbReference type="AlphaFoldDB" id="A0A9P0QSS4"/>
<comment type="similarity">
    <text evidence="1">Belongs to the TTI2 family.</text>
</comment>
<evidence type="ECO:0000256" key="1">
    <source>
        <dbReference type="ARBA" id="ARBA00034736"/>
    </source>
</evidence>
<reference evidence="2" key="1">
    <citation type="submission" date="2022-03" db="EMBL/GenBank/DDBJ databases">
        <authorList>
            <person name="Legras J.-L."/>
            <person name="Devillers H."/>
            <person name="Grondin C."/>
        </authorList>
    </citation>
    <scope>NUCLEOTIDE SEQUENCE</scope>
    <source>
        <strain evidence="2">CLIB 1423</strain>
    </source>
</reference>
<protein>
    <submittedName>
        <fullName evidence="2">Uncharacterized protein</fullName>
    </submittedName>
</protein>
<name>A0A9P0QSS4_9ASCO</name>
<organism evidence="2 3">
    <name type="scientific">[Candida] railenensis</name>
    <dbReference type="NCBI Taxonomy" id="45579"/>
    <lineage>
        <taxon>Eukaryota</taxon>
        <taxon>Fungi</taxon>
        <taxon>Dikarya</taxon>
        <taxon>Ascomycota</taxon>
        <taxon>Saccharomycotina</taxon>
        <taxon>Pichiomycetes</taxon>
        <taxon>Debaryomycetaceae</taxon>
        <taxon>Kurtzmaniella</taxon>
    </lineage>
</organism>
<keyword evidence="3" id="KW-1185">Reference proteome</keyword>
<evidence type="ECO:0000313" key="2">
    <source>
        <dbReference type="EMBL" id="CAH2354264.1"/>
    </source>
</evidence>
<dbReference type="PANTHER" id="PTHR32226">
    <property type="entry name" value="TELO2-INTERACTING PROTEIN 2"/>
    <property type="match status" value="1"/>
</dbReference>
<accession>A0A9P0QSS4</accession>
<dbReference type="GO" id="GO:0005829">
    <property type="term" value="C:cytosol"/>
    <property type="evidence" value="ECO:0007669"/>
    <property type="project" value="TreeGrafter"/>
</dbReference>
<dbReference type="Proteomes" id="UP000837801">
    <property type="component" value="Unassembled WGS sequence"/>
</dbReference>
<dbReference type="GO" id="GO:0110078">
    <property type="term" value="C:TTT Hsp90 cochaperone complex"/>
    <property type="evidence" value="ECO:0007669"/>
    <property type="project" value="InterPro"/>
</dbReference>
<dbReference type="PANTHER" id="PTHR32226:SF2">
    <property type="entry name" value="TELO2-INTERACTING PROTEIN 2"/>
    <property type="match status" value="1"/>
</dbReference>
<comment type="caution">
    <text evidence="2">The sequence shown here is derived from an EMBL/GenBank/DDBJ whole genome shotgun (WGS) entry which is preliminary data.</text>
</comment>
<dbReference type="EMBL" id="CAKXYY010000015">
    <property type="protein sequence ID" value="CAH2354264.1"/>
    <property type="molecule type" value="Genomic_DNA"/>
</dbReference>
<evidence type="ECO:0000313" key="3">
    <source>
        <dbReference type="Proteomes" id="UP000837801"/>
    </source>
</evidence>
<dbReference type="GO" id="GO:0005634">
    <property type="term" value="C:nucleus"/>
    <property type="evidence" value="ECO:0007669"/>
    <property type="project" value="TreeGrafter"/>
</dbReference>